<gene>
    <name evidence="10" type="primary">ftsQ</name>
    <name evidence="10" type="ORF">GCM10012284_00560</name>
</gene>
<reference evidence="10" key="2">
    <citation type="submission" date="2020-09" db="EMBL/GenBank/DDBJ databases">
        <authorList>
            <person name="Sun Q."/>
            <person name="Zhou Y."/>
        </authorList>
    </citation>
    <scope>NUCLEOTIDE SEQUENCE</scope>
    <source>
        <strain evidence="10">CGMCC 4.7299</strain>
    </source>
</reference>
<keyword evidence="3 10" id="KW-0132">Cell division</keyword>
<keyword evidence="7" id="KW-0131">Cell cycle</keyword>
<dbReference type="EMBL" id="BMMX01000001">
    <property type="protein sequence ID" value="GGK70584.1"/>
    <property type="molecule type" value="Genomic_DNA"/>
</dbReference>
<accession>A0A8J3FK31</accession>
<evidence type="ECO:0000256" key="1">
    <source>
        <dbReference type="ARBA" id="ARBA00004370"/>
    </source>
</evidence>
<evidence type="ECO:0000256" key="3">
    <source>
        <dbReference type="ARBA" id="ARBA00022618"/>
    </source>
</evidence>
<evidence type="ECO:0000256" key="7">
    <source>
        <dbReference type="ARBA" id="ARBA00023306"/>
    </source>
</evidence>
<name>A0A8J3FK31_9ACTN</name>
<evidence type="ECO:0000313" key="10">
    <source>
        <dbReference type="EMBL" id="GGK70584.1"/>
    </source>
</evidence>
<organism evidence="10 11">
    <name type="scientific">Mangrovihabitans endophyticus</name>
    <dbReference type="NCBI Taxonomy" id="1751298"/>
    <lineage>
        <taxon>Bacteria</taxon>
        <taxon>Bacillati</taxon>
        <taxon>Actinomycetota</taxon>
        <taxon>Actinomycetes</taxon>
        <taxon>Micromonosporales</taxon>
        <taxon>Micromonosporaceae</taxon>
        <taxon>Mangrovihabitans</taxon>
    </lineage>
</organism>
<dbReference type="GO" id="GO:0005886">
    <property type="term" value="C:plasma membrane"/>
    <property type="evidence" value="ECO:0007669"/>
    <property type="project" value="TreeGrafter"/>
</dbReference>
<keyword evidence="2" id="KW-1003">Cell membrane</keyword>
<evidence type="ECO:0000256" key="4">
    <source>
        <dbReference type="ARBA" id="ARBA00022692"/>
    </source>
</evidence>
<dbReference type="InterPro" id="IPR005548">
    <property type="entry name" value="Cell_div_FtsQ/DivIB_C"/>
</dbReference>
<dbReference type="AlphaFoldDB" id="A0A8J3FK31"/>
<dbReference type="InterPro" id="IPR050487">
    <property type="entry name" value="FtsQ_DivIB"/>
</dbReference>
<dbReference type="Proteomes" id="UP000656042">
    <property type="component" value="Unassembled WGS sequence"/>
</dbReference>
<feature type="transmembrane region" description="Helical" evidence="8">
    <location>
        <begin position="37"/>
        <end position="59"/>
    </location>
</feature>
<comment type="subcellular location">
    <subcellularLocation>
        <location evidence="1">Membrane</location>
    </subcellularLocation>
</comment>
<protein>
    <submittedName>
        <fullName evidence="10">Cell division protein FtsQ</fullName>
    </submittedName>
</protein>
<evidence type="ECO:0000259" key="9">
    <source>
        <dbReference type="PROSITE" id="PS51779"/>
    </source>
</evidence>
<dbReference type="Gene3D" id="3.10.20.310">
    <property type="entry name" value="membrane protein fhac"/>
    <property type="match status" value="1"/>
</dbReference>
<dbReference type="PANTHER" id="PTHR37820">
    <property type="entry name" value="CELL DIVISION PROTEIN DIVIB"/>
    <property type="match status" value="1"/>
</dbReference>
<keyword evidence="4 8" id="KW-0812">Transmembrane</keyword>
<comment type="caution">
    <text evidence="10">The sequence shown here is derived from an EMBL/GenBank/DDBJ whole genome shotgun (WGS) entry which is preliminary data.</text>
</comment>
<dbReference type="GO" id="GO:0051301">
    <property type="term" value="P:cell division"/>
    <property type="evidence" value="ECO:0007669"/>
    <property type="project" value="UniProtKB-KW"/>
</dbReference>
<dbReference type="Pfam" id="PF08478">
    <property type="entry name" value="POTRA_1"/>
    <property type="match status" value="1"/>
</dbReference>
<dbReference type="RefSeq" id="WP_189076977.1">
    <property type="nucleotide sequence ID" value="NZ_BMMX01000001.1"/>
</dbReference>
<keyword evidence="11" id="KW-1185">Reference proteome</keyword>
<dbReference type="PROSITE" id="PS51779">
    <property type="entry name" value="POTRA"/>
    <property type="match status" value="1"/>
</dbReference>
<dbReference type="InterPro" id="IPR034746">
    <property type="entry name" value="POTRA"/>
</dbReference>
<feature type="domain" description="POTRA" evidence="9">
    <location>
        <begin position="64"/>
        <end position="132"/>
    </location>
</feature>
<reference evidence="10" key="1">
    <citation type="journal article" date="2014" name="Int. J. Syst. Evol. Microbiol.">
        <title>Complete genome sequence of Corynebacterium casei LMG S-19264T (=DSM 44701T), isolated from a smear-ripened cheese.</title>
        <authorList>
            <consortium name="US DOE Joint Genome Institute (JGI-PGF)"/>
            <person name="Walter F."/>
            <person name="Albersmeier A."/>
            <person name="Kalinowski J."/>
            <person name="Ruckert C."/>
        </authorList>
    </citation>
    <scope>NUCLEOTIDE SEQUENCE</scope>
    <source>
        <strain evidence="10">CGMCC 4.7299</strain>
    </source>
</reference>
<sequence length="255" mass="27808">MSSGGGRNWRLVRADTDAVPSSVRRFMARARHRRLRAALPWGVGAGVLLVLGGLTWMVYGTSLLGVRTVQVAGTRTITPQMVERSAEVAMREPLARVDLDAVRDRVQRLPAVDHAVVSRSWPATLRIEIVEREPVMAVVTGRLWTLVDDDGVAYRQTPDRPVGVPVARLSRPGPHDVNTRAALTVLAALTGELRDQLASITVTAPARIRLQLRDERIVIWGDDTQSGTKAEVATALLRREGATIDVSAPSVVTIR</sequence>
<proteinExistence type="predicted"/>
<evidence type="ECO:0000313" key="11">
    <source>
        <dbReference type="Proteomes" id="UP000656042"/>
    </source>
</evidence>
<evidence type="ECO:0000256" key="2">
    <source>
        <dbReference type="ARBA" id="ARBA00022475"/>
    </source>
</evidence>
<dbReference type="InterPro" id="IPR013685">
    <property type="entry name" value="POTRA_FtsQ_type"/>
</dbReference>
<evidence type="ECO:0000256" key="6">
    <source>
        <dbReference type="ARBA" id="ARBA00023136"/>
    </source>
</evidence>
<keyword evidence="5 8" id="KW-1133">Transmembrane helix</keyword>
<evidence type="ECO:0000256" key="5">
    <source>
        <dbReference type="ARBA" id="ARBA00022989"/>
    </source>
</evidence>
<dbReference type="Pfam" id="PF03799">
    <property type="entry name" value="FtsQ_DivIB_C"/>
    <property type="match status" value="1"/>
</dbReference>
<evidence type="ECO:0000256" key="8">
    <source>
        <dbReference type="SAM" id="Phobius"/>
    </source>
</evidence>
<dbReference type="PANTHER" id="PTHR37820:SF1">
    <property type="entry name" value="CELL DIVISION PROTEIN FTSQ"/>
    <property type="match status" value="1"/>
</dbReference>
<keyword evidence="6 8" id="KW-0472">Membrane</keyword>